<keyword evidence="1 3" id="KW-0378">Hydrolase</keyword>
<dbReference type="PANTHER" id="PTHR48081">
    <property type="entry name" value="AB HYDROLASE SUPERFAMILY PROTEIN C4A8.06C"/>
    <property type="match status" value="1"/>
</dbReference>
<organism evidence="3 4">
    <name type="scientific">Seiridium unicorne</name>
    <dbReference type="NCBI Taxonomy" id="138068"/>
    <lineage>
        <taxon>Eukaryota</taxon>
        <taxon>Fungi</taxon>
        <taxon>Dikarya</taxon>
        <taxon>Ascomycota</taxon>
        <taxon>Pezizomycotina</taxon>
        <taxon>Sordariomycetes</taxon>
        <taxon>Xylariomycetidae</taxon>
        <taxon>Amphisphaeriales</taxon>
        <taxon>Sporocadaceae</taxon>
        <taxon>Seiridium</taxon>
    </lineage>
</organism>
<keyword evidence="4" id="KW-1185">Reference proteome</keyword>
<reference evidence="3 4" key="1">
    <citation type="journal article" date="2024" name="J. Plant Pathol.">
        <title>Sequence and assembly of the genome of Seiridium unicorne, isolate CBS 538.82, causal agent of cypress canker disease.</title>
        <authorList>
            <person name="Scali E."/>
            <person name="Rocca G.D."/>
            <person name="Danti R."/>
            <person name="Garbelotto M."/>
            <person name="Barberini S."/>
            <person name="Baroncelli R."/>
            <person name="Emiliani G."/>
        </authorList>
    </citation>
    <scope>NUCLEOTIDE SEQUENCE [LARGE SCALE GENOMIC DNA]</scope>
    <source>
        <strain evidence="3 4">BM-138-508</strain>
    </source>
</reference>
<proteinExistence type="predicted"/>
<accession>A0ABR2UQ45</accession>
<dbReference type="EMBL" id="JARVKF010000405">
    <property type="protein sequence ID" value="KAK9416667.1"/>
    <property type="molecule type" value="Genomic_DNA"/>
</dbReference>
<evidence type="ECO:0000313" key="3">
    <source>
        <dbReference type="EMBL" id="KAK9416667.1"/>
    </source>
</evidence>
<name>A0ABR2UQ45_9PEZI</name>
<dbReference type="InterPro" id="IPR050300">
    <property type="entry name" value="GDXG_lipolytic_enzyme"/>
</dbReference>
<sequence length="356" mass="39363">MQDFSSLILSAPPPLDEAWLAHEESAGLRKPKPVMAAVERQPIYASECRVRNAAMMAPGARDHYLSQGIHVETLTVPSRRDNDKYEIPVLRYELEEDLKSDRDLMDKTILVYIHGGGLLVGEAESEDLTCRRLVNSFASSAAPTIPSAQGPTKGARQDVKLYSIGYRLMPQVPASTCVSDVLSAFEAIRELHEHGNFILVGSSSGGELAALLSQTLLPGSLHGLVLRCPVTADAPSHIPARFKEWHTSASPRFTTSLLGLFNREQPRDGLERMPLEMPVEKIRTLNLPRTWIQVCSNDVLYSDGVCYAKLLHDSGVEVKVDVVEGWPHTFWLKAPHLERALLADEEMLKGLAWILG</sequence>
<evidence type="ECO:0000313" key="4">
    <source>
        <dbReference type="Proteomes" id="UP001408356"/>
    </source>
</evidence>
<dbReference type="InterPro" id="IPR029058">
    <property type="entry name" value="AB_hydrolase_fold"/>
</dbReference>
<dbReference type="Gene3D" id="3.40.50.1820">
    <property type="entry name" value="alpha/beta hydrolase"/>
    <property type="match status" value="1"/>
</dbReference>
<dbReference type="Pfam" id="PF07859">
    <property type="entry name" value="Abhydrolase_3"/>
    <property type="match status" value="1"/>
</dbReference>
<evidence type="ECO:0000259" key="2">
    <source>
        <dbReference type="Pfam" id="PF07859"/>
    </source>
</evidence>
<protein>
    <submittedName>
        <fullName evidence="3">Alpha/beta hydrolase fold-3 domain-containing protein</fullName>
    </submittedName>
</protein>
<comment type="caution">
    <text evidence="3">The sequence shown here is derived from an EMBL/GenBank/DDBJ whole genome shotgun (WGS) entry which is preliminary data.</text>
</comment>
<dbReference type="PANTHER" id="PTHR48081:SF8">
    <property type="entry name" value="ALPHA_BETA HYDROLASE FOLD-3 DOMAIN-CONTAINING PROTEIN-RELATED"/>
    <property type="match status" value="1"/>
</dbReference>
<dbReference type="Proteomes" id="UP001408356">
    <property type="component" value="Unassembled WGS sequence"/>
</dbReference>
<dbReference type="SUPFAM" id="SSF53474">
    <property type="entry name" value="alpha/beta-Hydrolases"/>
    <property type="match status" value="1"/>
</dbReference>
<evidence type="ECO:0000256" key="1">
    <source>
        <dbReference type="ARBA" id="ARBA00022801"/>
    </source>
</evidence>
<feature type="domain" description="Alpha/beta hydrolase fold-3" evidence="2">
    <location>
        <begin position="158"/>
        <end position="331"/>
    </location>
</feature>
<dbReference type="InterPro" id="IPR013094">
    <property type="entry name" value="AB_hydrolase_3"/>
</dbReference>
<dbReference type="GO" id="GO:0016787">
    <property type="term" value="F:hydrolase activity"/>
    <property type="evidence" value="ECO:0007669"/>
    <property type="project" value="UniProtKB-KW"/>
</dbReference>
<gene>
    <name evidence="3" type="ORF">SUNI508_09577</name>
</gene>